<reference evidence="8" key="3">
    <citation type="submission" date="2018-10" db="EMBL/GenBank/DDBJ databases">
        <authorList>
            <person name="Hovde B."/>
            <person name="Zhang X."/>
        </authorList>
    </citation>
    <scope>NUCLEOTIDE SEQUENCE [LARGE SCALE GENOMIC DNA]</scope>
    <source>
        <strain evidence="8">UTEX 25</strain>
    </source>
</reference>
<dbReference type="RefSeq" id="XP_011399814.1">
    <property type="nucleotide sequence ID" value="XM_011401512.1"/>
</dbReference>
<dbReference type="GO" id="GO:0035348">
    <property type="term" value="P:acetyl-CoA transmembrane transport"/>
    <property type="evidence" value="ECO:0007669"/>
    <property type="project" value="InterPro"/>
</dbReference>
<proteinExistence type="predicted"/>
<dbReference type="InterPro" id="IPR004752">
    <property type="entry name" value="AmpG_permease/AT-1"/>
</dbReference>
<dbReference type="eggNOG" id="KOG3574">
    <property type="taxonomic scope" value="Eukaryota"/>
</dbReference>
<dbReference type="OrthoDB" id="6415790at2759"/>
<keyword evidence="4 6" id="KW-0472">Membrane</keyword>
<keyword evidence="9" id="KW-1185">Reference proteome</keyword>
<dbReference type="EMBL" id="KL662137">
    <property type="protein sequence ID" value="KFM26866.1"/>
    <property type="molecule type" value="Genomic_DNA"/>
</dbReference>
<feature type="transmembrane region" description="Helical" evidence="6">
    <location>
        <begin position="216"/>
        <end position="240"/>
    </location>
</feature>
<comment type="subcellular location">
    <subcellularLocation>
        <location evidence="1">Membrane</location>
        <topology evidence="1">Multi-pass membrane protein</topology>
    </subcellularLocation>
</comment>
<evidence type="ECO:0000256" key="5">
    <source>
        <dbReference type="SAM" id="MobiDB-lite"/>
    </source>
</evidence>
<feature type="region of interest" description="Disordered" evidence="5">
    <location>
        <begin position="1"/>
        <end position="31"/>
    </location>
</feature>
<feature type="transmembrane region" description="Helical" evidence="6">
    <location>
        <begin position="68"/>
        <end position="86"/>
    </location>
</feature>
<evidence type="ECO:0000256" key="2">
    <source>
        <dbReference type="ARBA" id="ARBA00022692"/>
    </source>
</evidence>
<dbReference type="Proteomes" id="UP000279271">
    <property type="component" value="Unassembled WGS sequence"/>
</dbReference>
<organism evidence="7 9">
    <name type="scientific">Auxenochlorella protothecoides</name>
    <name type="common">Green microalga</name>
    <name type="synonym">Chlorella protothecoides</name>
    <dbReference type="NCBI Taxonomy" id="3075"/>
    <lineage>
        <taxon>Eukaryota</taxon>
        <taxon>Viridiplantae</taxon>
        <taxon>Chlorophyta</taxon>
        <taxon>core chlorophytes</taxon>
        <taxon>Trebouxiophyceae</taxon>
        <taxon>Chlorellales</taxon>
        <taxon>Chlorellaceae</taxon>
        <taxon>Auxenochlorella</taxon>
    </lineage>
</organism>
<dbReference type="Proteomes" id="UP000028924">
    <property type="component" value="Unassembled WGS sequence"/>
</dbReference>
<dbReference type="AlphaFoldDB" id="A0A087SMB2"/>
<dbReference type="Pfam" id="PF13000">
    <property type="entry name" value="Acatn"/>
    <property type="match status" value="2"/>
</dbReference>
<evidence type="ECO:0000256" key="1">
    <source>
        <dbReference type="ARBA" id="ARBA00004141"/>
    </source>
</evidence>
<dbReference type="PANTHER" id="PTHR12778:SF9">
    <property type="entry name" value="ACETYL-COENZYME A TRANSPORTER 1"/>
    <property type="match status" value="1"/>
</dbReference>
<evidence type="ECO:0000313" key="9">
    <source>
        <dbReference type="Proteomes" id="UP000028924"/>
    </source>
</evidence>
<gene>
    <name evidence="8" type="ORF">APUTEX25_001535</name>
    <name evidence="7" type="ORF">F751_4927</name>
</gene>
<dbReference type="EMBL" id="QOKY01000213">
    <property type="protein sequence ID" value="RMZ52145.1"/>
    <property type="molecule type" value="Genomic_DNA"/>
</dbReference>
<dbReference type="GeneID" id="23616318"/>
<evidence type="ECO:0000256" key="4">
    <source>
        <dbReference type="ARBA" id="ARBA00023136"/>
    </source>
</evidence>
<evidence type="ECO:0000256" key="3">
    <source>
        <dbReference type="ARBA" id="ARBA00022989"/>
    </source>
</evidence>
<dbReference type="STRING" id="3075.A0A087SMB2"/>
<keyword evidence="3 6" id="KW-1133">Transmembrane helix</keyword>
<dbReference type="PRINTS" id="PR00173">
    <property type="entry name" value="EDTRNSPORT"/>
</dbReference>
<name>A0A087SMB2_AUXPR</name>
<reference evidence="7 9" key="1">
    <citation type="journal article" date="2014" name="BMC Genomics">
        <title>Oil accumulation mechanisms of the oleaginous microalga Chlorella protothecoides revealed through its genome, transcriptomes, and proteomes.</title>
        <authorList>
            <person name="Gao C."/>
            <person name="Wang Y."/>
            <person name="Shen Y."/>
            <person name="Yan D."/>
            <person name="He X."/>
            <person name="Dai J."/>
            <person name="Wu Q."/>
        </authorList>
    </citation>
    <scope>NUCLEOTIDE SEQUENCE [LARGE SCALE GENOMIC DNA]</scope>
    <source>
        <strain evidence="7 9">0710</strain>
    </source>
</reference>
<dbReference type="KEGG" id="apro:F751_4927"/>
<feature type="transmembrane region" description="Helical" evidence="6">
    <location>
        <begin position="420"/>
        <end position="450"/>
    </location>
</feature>
<evidence type="ECO:0000256" key="6">
    <source>
        <dbReference type="SAM" id="Phobius"/>
    </source>
</evidence>
<reference evidence="10" key="2">
    <citation type="journal article" date="2018" name="Algal Res.">
        <title>Characterization of plant carbon substrate utilization by Auxenochlorella protothecoides.</title>
        <authorList>
            <person name="Vogler B.W."/>
            <person name="Starkenburg S.R."/>
            <person name="Sudasinghe N."/>
            <person name="Schambach J.Y."/>
            <person name="Rollin J.A."/>
            <person name="Pattathil S."/>
            <person name="Barry A.N."/>
        </authorList>
    </citation>
    <scope>NUCLEOTIDE SEQUENCE [LARGE SCALE GENOMIC DNA]</scope>
    <source>
        <strain evidence="10">UTEX 25</strain>
    </source>
</reference>
<feature type="transmembrane region" description="Helical" evidence="6">
    <location>
        <begin position="391"/>
        <end position="408"/>
    </location>
</feature>
<dbReference type="PANTHER" id="PTHR12778">
    <property type="entry name" value="SOLUTE CARRIER FAMILY 33 ACETYL-COA TRANSPORTER -RELATED"/>
    <property type="match status" value="1"/>
</dbReference>
<evidence type="ECO:0000313" key="10">
    <source>
        <dbReference type="Proteomes" id="UP000279271"/>
    </source>
</evidence>
<reference evidence="8" key="4">
    <citation type="submission" date="2018-11" db="EMBL/GenBank/DDBJ databases">
        <title>Characterization of plant carbon substrate utilization by Auxenochlorella protothecoides.</title>
        <authorList>
            <person name="Vogler B.W."/>
            <person name="Starkenburg S.R."/>
            <person name="Sudasinghe N."/>
            <person name="Schambach J.Y."/>
            <person name="Rollin J.A."/>
            <person name="Pattathil S."/>
            <person name="Barry A.N."/>
        </authorList>
    </citation>
    <scope>NUCLEOTIDE SEQUENCE [LARGE SCALE GENOMIC DNA]</scope>
    <source>
        <strain evidence="8">UTEX 25</strain>
    </source>
</reference>
<protein>
    <submittedName>
        <fullName evidence="7">Putative membrane protein</fullName>
    </submittedName>
</protein>
<evidence type="ECO:0000313" key="8">
    <source>
        <dbReference type="EMBL" id="RMZ52145.1"/>
    </source>
</evidence>
<dbReference type="InterPro" id="IPR036259">
    <property type="entry name" value="MFS_trans_sf"/>
</dbReference>
<keyword evidence="2 6" id="KW-0812">Transmembrane</keyword>
<dbReference type="SUPFAM" id="SSF103473">
    <property type="entry name" value="MFS general substrate transporter"/>
    <property type="match status" value="1"/>
</dbReference>
<feature type="transmembrane region" description="Helical" evidence="6">
    <location>
        <begin position="106"/>
        <end position="124"/>
    </location>
</feature>
<dbReference type="GO" id="GO:0008521">
    <property type="term" value="F:acetyl-CoA transmembrane transporter activity"/>
    <property type="evidence" value="ECO:0007669"/>
    <property type="project" value="InterPro"/>
</dbReference>
<sequence length="587" mass="61467">MAASKRGANGVAKEGEAGPATCKDTDEKEGPSLRSEWSSVLVLVVLYALQGVPLGLSMGSMPFLMQARMSYTAIGIFSFAAYPYSFKLLWSPVVDASALPGLGRRKSWIVPLQLLSGAVMLLGGAHAQARLDAGDALGVTLAFFALVLLAATQDVAVDGWALELLSPRNVGWASTCQTVGMNVGYFLSFTVFLALSDPDFCNARLRAPDQASDGGIVTLAGYLRFWGWAYLVLTLAIAALKKEGGRPRPAPAVDNEIFGEGAALCLNHAEPDGHAALHAVPLAAECGAAARHDVEAEHSAAAPTVSQAYWQLLRVINLPAVKRLAVVLIVCRLGMLPAEAAAALKLLEKGVSKEALAALVLLEFPMEMVSAMVAGRWAASGRPFHPWLLGYKVRLVLAALSTAAVYLFPSGAQSLTDAPVAFAAVAALGVATSFCSTLMFTAMGSFYNIISDPSMGGAYLTLLNTIANIGITVPKFFVFAAMDSLTRRVCVDGSSGRPLPGLPGDTCPASAAGHSHSAPAHAACVAAGGECIVLRDGFYTVSALSILAGLAILLWLRADLPRLEALPQSAWRAPLGKKPRPAKDKEL</sequence>
<feature type="transmembrane region" description="Helical" evidence="6">
    <location>
        <begin position="172"/>
        <end position="195"/>
    </location>
</feature>
<dbReference type="InterPro" id="IPR024371">
    <property type="entry name" value="AcetylCoA_trans_1-like"/>
</dbReference>
<feature type="transmembrane region" description="Helical" evidence="6">
    <location>
        <begin position="456"/>
        <end position="478"/>
    </location>
</feature>
<evidence type="ECO:0000313" key="7">
    <source>
        <dbReference type="EMBL" id="KFM26866.1"/>
    </source>
</evidence>
<accession>A0A087SMB2</accession>
<feature type="transmembrane region" description="Helical" evidence="6">
    <location>
        <begin position="37"/>
        <end position="56"/>
    </location>
</feature>
<feature type="transmembrane region" description="Helical" evidence="6">
    <location>
        <begin position="538"/>
        <end position="556"/>
    </location>
</feature>
<feature type="transmembrane region" description="Helical" evidence="6">
    <location>
        <begin position="356"/>
        <end position="379"/>
    </location>
</feature>
<dbReference type="GO" id="GO:0016020">
    <property type="term" value="C:membrane"/>
    <property type="evidence" value="ECO:0007669"/>
    <property type="project" value="UniProtKB-SubCell"/>
</dbReference>